<reference evidence="1" key="1">
    <citation type="submission" date="2020-05" db="EMBL/GenBank/DDBJ databases">
        <authorList>
            <person name="Chiriac C."/>
            <person name="Salcher M."/>
            <person name="Ghai R."/>
            <person name="Kavagutti S V."/>
        </authorList>
    </citation>
    <scope>NUCLEOTIDE SEQUENCE</scope>
</reference>
<gene>
    <name evidence="1" type="ORF">UFOVP760_70</name>
</gene>
<evidence type="ECO:0000313" key="1">
    <source>
        <dbReference type="EMBL" id="CAB5226291.1"/>
    </source>
</evidence>
<organism evidence="1">
    <name type="scientific">uncultured Caudovirales phage</name>
    <dbReference type="NCBI Taxonomy" id="2100421"/>
    <lineage>
        <taxon>Viruses</taxon>
        <taxon>Duplodnaviria</taxon>
        <taxon>Heunggongvirae</taxon>
        <taxon>Uroviricota</taxon>
        <taxon>Caudoviricetes</taxon>
        <taxon>Peduoviridae</taxon>
        <taxon>Maltschvirus</taxon>
        <taxon>Maltschvirus maltsch</taxon>
    </lineage>
</organism>
<dbReference type="EMBL" id="LR798360">
    <property type="protein sequence ID" value="CAB5226291.1"/>
    <property type="molecule type" value="Genomic_DNA"/>
</dbReference>
<accession>A0A6J7X9H1</accession>
<proteinExistence type="predicted"/>
<protein>
    <submittedName>
        <fullName evidence="1">Uncharacterized protein</fullName>
    </submittedName>
</protein>
<sequence length="115" mass="12779">MEFITLSPLTTAYLNVQGYQYNYTLNVFLSSGTVRFPSLTAVNTFTTNRVVSSFCPSFSGYSLTQKYFTAIDNNNLRVTIPGFILSGTGIVDIIFYNKAGYTKLSDKNRLISVAL</sequence>
<name>A0A6J7X9H1_9CAUD</name>